<reference evidence="2 3" key="1">
    <citation type="submission" date="2011-08" db="EMBL/GenBank/DDBJ databases">
        <title>Complete sequence of Thermoanaerobacter wiegelii Rt8.B1.</title>
        <authorList>
            <consortium name="US DOE Joint Genome Institute"/>
            <person name="Lucas S."/>
            <person name="Han J."/>
            <person name="Lapidus A."/>
            <person name="Cheng J.-F."/>
            <person name="Goodwin L."/>
            <person name="Pitluck S."/>
            <person name="Peters L."/>
            <person name="Mikhailova N."/>
            <person name="Zeytun A."/>
            <person name="Daligault H."/>
            <person name="Detter J.C."/>
            <person name="Han C."/>
            <person name="Tapia R."/>
            <person name="Land M."/>
            <person name="Hauser L."/>
            <person name="Kyrpides N."/>
            <person name="Ivanova N."/>
            <person name="Pagani I."/>
            <person name="Hemme C."/>
            <person name="Woyke T."/>
        </authorList>
    </citation>
    <scope>NUCLEOTIDE SEQUENCE [LARGE SCALE GENOMIC DNA]</scope>
    <source>
        <strain evidence="2 3">Rt8.B1</strain>
    </source>
</reference>
<gene>
    <name evidence="2" type="ORF">Thewi_0189</name>
</gene>
<sequence length="152" mass="17304">MKLTEFFHKELIVTKLEAKSKEEVFEILYRKLLENGYVKESFLEGIINREKTFPTGLLLNGNNVAIPHTDAEHVLKPAIAVATLCRPVVFKNMANPEEDVQVNIVFMIALNESHSQVEMLQQLVELIQNKNFLKSILNAKGGEEIIDLIKMI</sequence>
<name>G2MRV1_9THEO</name>
<keyword evidence="3" id="KW-1185">Reference proteome</keyword>
<dbReference type="STRING" id="697303.Thewi_0189"/>
<evidence type="ECO:0000313" key="2">
    <source>
        <dbReference type="EMBL" id="AEM77697.1"/>
    </source>
</evidence>
<protein>
    <submittedName>
        <fullName evidence="2">Putative PTS IIA-like nitrogen-regulatory protein PtsN</fullName>
    </submittedName>
</protein>
<proteinExistence type="predicted"/>
<dbReference type="eggNOG" id="COG1762">
    <property type="taxonomic scope" value="Bacteria"/>
</dbReference>
<dbReference type="PROSITE" id="PS51094">
    <property type="entry name" value="PTS_EIIA_TYPE_2"/>
    <property type="match status" value="1"/>
</dbReference>
<feature type="domain" description="PTS EIIA type-2" evidence="1">
    <location>
        <begin position="5"/>
        <end position="152"/>
    </location>
</feature>
<dbReference type="KEGG" id="twi:Thewi_0189"/>
<dbReference type="InterPro" id="IPR016152">
    <property type="entry name" value="PTrfase/Anion_transptr"/>
</dbReference>
<dbReference type="EMBL" id="CP002991">
    <property type="protein sequence ID" value="AEM77697.1"/>
    <property type="molecule type" value="Genomic_DNA"/>
</dbReference>
<dbReference type="PANTHER" id="PTHR47738:SF3">
    <property type="entry name" value="PHOSPHOTRANSFERASE SYSTEM MANNITOL_FRUCTOSE-SPECIFIC IIA DOMAIN CONTAINING PROTEIN"/>
    <property type="match status" value="1"/>
</dbReference>
<dbReference type="CDD" id="cd00211">
    <property type="entry name" value="PTS_IIA_fru"/>
    <property type="match status" value="1"/>
</dbReference>
<dbReference type="PANTHER" id="PTHR47738">
    <property type="entry name" value="PTS SYSTEM FRUCTOSE-LIKE EIIA COMPONENT-RELATED"/>
    <property type="match status" value="1"/>
</dbReference>
<dbReference type="Proteomes" id="UP000008276">
    <property type="component" value="Chromosome"/>
</dbReference>
<evidence type="ECO:0000259" key="1">
    <source>
        <dbReference type="PROSITE" id="PS51094"/>
    </source>
</evidence>
<dbReference type="InterPro" id="IPR002178">
    <property type="entry name" value="PTS_EIIA_type-2_dom"/>
</dbReference>
<organism evidence="2 3">
    <name type="scientific">Thermoanaerobacter wiegelii Rt8.B1</name>
    <dbReference type="NCBI Taxonomy" id="697303"/>
    <lineage>
        <taxon>Bacteria</taxon>
        <taxon>Bacillati</taxon>
        <taxon>Bacillota</taxon>
        <taxon>Clostridia</taxon>
        <taxon>Thermoanaerobacterales</taxon>
        <taxon>Thermoanaerobacteraceae</taxon>
        <taxon>Thermoanaerobacter</taxon>
    </lineage>
</organism>
<dbReference type="RefSeq" id="WP_014062079.1">
    <property type="nucleotide sequence ID" value="NC_015958.1"/>
</dbReference>
<evidence type="ECO:0000313" key="3">
    <source>
        <dbReference type="Proteomes" id="UP000008276"/>
    </source>
</evidence>
<accession>G2MRV1</accession>
<dbReference type="AlphaFoldDB" id="G2MRV1"/>
<dbReference type="Pfam" id="PF00359">
    <property type="entry name" value="PTS_EIIA_2"/>
    <property type="match status" value="1"/>
</dbReference>
<dbReference type="InterPro" id="IPR051541">
    <property type="entry name" value="PTS_SugarTrans_NitroReg"/>
</dbReference>
<dbReference type="SUPFAM" id="SSF55804">
    <property type="entry name" value="Phoshotransferase/anion transport protein"/>
    <property type="match status" value="1"/>
</dbReference>
<dbReference type="Gene3D" id="3.40.930.10">
    <property type="entry name" value="Mannitol-specific EII, Chain A"/>
    <property type="match status" value="1"/>
</dbReference>
<dbReference type="HOGENOM" id="CLU_072531_6_0_9"/>